<comment type="subcellular location">
    <subcellularLocation>
        <location evidence="1 7">Cell membrane</location>
        <topology evidence="1 7">Multi-pass membrane protein</topology>
    </subcellularLocation>
</comment>
<comment type="similarity">
    <text evidence="7">Belongs to the binding-protein-dependent transport system permease family.</text>
</comment>
<name>A0A3N6N401_NATCH</name>
<feature type="transmembrane region" description="Helical" evidence="7">
    <location>
        <begin position="35"/>
        <end position="58"/>
    </location>
</feature>
<feature type="transmembrane region" description="Helical" evidence="7">
    <location>
        <begin position="208"/>
        <end position="234"/>
    </location>
</feature>
<keyword evidence="4 7" id="KW-0812">Transmembrane</keyword>
<protein>
    <submittedName>
        <fullName evidence="10">ABC transporter permease</fullName>
    </submittedName>
</protein>
<evidence type="ECO:0000256" key="5">
    <source>
        <dbReference type="ARBA" id="ARBA00022989"/>
    </source>
</evidence>
<evidence type="ECO:0000259" key="9">
    <source>
        <dbReference type="PROSITE" id="PS50928"/>
    </source>
</evidence>
<dbReference type="Gene3D" id="1.10.3720.10">
    <property type="entry name" value="MetI-like"/>
    <property type="match status" value="1"/>
</dbReference>
<keyword evidence="3" id="KW-1003">Cell membrane</keyword>
<evidence type="ECO:0000256" key="4">
    <source>
        <dbReference type="ARBA" id="ARBA00022692"/>
    </source>
</evidence>
<organism evidence="10 11">
    <name type="scientific">Natrarchaeobius chitinivorans</name>
    <dbReference type="NCBI Taxonomy" id="1679083"/>
    <lineage>
        <taxon>Archaea</taxon>
        <taxon>Methanobacteriati</taxon>
        <taxon>Methanobacteriota</taxon>
        <taxon>Stenosarchaea group</taxon>
        <taxon>Halobacteria</taxon>
        <taxon>Halobacteriales</taxon>
        <taxon>Natrialbaceae</taxon>
        <taxon>Natrarchaeobius</taxon>
    </lineage>
</organism>
<evidence type="ECO:0000256" key="6">
    <source>
        <dbReference type="ARBA" id="ARBA00023136"/>
    </source>
</evidence>
<feature type="transmembrane region" description="Helical" evidence="7">
    <location>
        <begin position="182"/>
        <end position="201"/>
    </location>
</feature>
<dbReference type="PROSITE" id="PS50928">
    <property type="entry name" value="ABC_TM1"/>
    <property type="match status" value="1"/>
</dbReference>
<evidence type="ECO:0000256" key="8">
    <source>
        <dbReference type="SAM" id="MobiDB-lite"/>
    </source>
</evidence>
<feature type="region of interest" description="Disordered" evidence="8">
    <location>
        <begin position="1"/>
        <end position="24"/>
    </location>
</feature>
<dbReference type="GO" id="GO:0055085">
    <property type="term" value="P:transmembrane transport"/>
    <property type="evidence" value="ECO:0007669"/>
    <property type="project" value="InterPro"/>
</dbReference>
<evidence type="ECO:0000256" key="7">
    <source>
        <dbReference type="RuleBase" id="RU363032"/>
    </source>
</evidence>
<dbReference type="Proteomes" id="UP000281431">
    <property type="component" value="Unassembled WGS sequence"/>
</dbReference>
<keyword evidence="6 7" id="KW-0472">Membrane</keyword>
<sequence length="277" mass="29755">MTETTSTDSDRTPRFGPTGRAAGVGSRVRDSLVNYAPVLALFVVWQLGGAVNVLPYYLPAPSVIVLEIVELVQEGVLVPNASASLQLVYVGFFGGATLGIASGLVNGRVDVLGKMFDPLISITYPIPKIALFPIFLIWFGLGFTSKVIVVFLAAFYPTYIYTYDGAKNINGLYIWSARNFNASRLLIFLKVILPSCLPQILSGLRISLALAFVVIFSVELIAAQIGLGSLIVSAQQGNNFELMFAAIAVIGALGFVHDRALLAVRNRILSWTHGGDA</sequence>
<dbReference type="EMBL" id="REFZ01000002">
    <property type="protein sequence ID" value="RQH02437.1"/>
    <property type="molecule type" value="Genomic_DNA"/>
</dbReference>
<evidence type="ECO:0000313" key="11">
    <source>
        <dbReference type="Proteomes" id="UP000281431"/>
    </source>
</evidence>
<evidence type="ECO:0000313" key="10">
    <source>
        <dbReference type="EMBL" id="RQH02437.1"/>
    </source>
</evidence>
<accession>A0A3N6N401</accession>
<keyword evidence="5 7" id="KW-1133">Transmembrane helix</keyword>
<proteinExistence type="inferred from homology"/>
<reference evidence="10 11" key="1">
    <citation type="submission" date="2018-10" db="EMBL/GenBank/DDBJ databases">
        <title>Natrarchaeobius chitinivorans gen. nov., sp. nov., and Natrarchaeobius haloalkaliphilus sp. nov., alkaliphilic, chitin-utilizing haloarchaea from hypersaline alkaline lakes.</title>
        <authorList>
            <person name="Sorokin D.Y."/>
            <person name="Elcheninov A.G."/>
            <person name="Kostrikina N.A."/>
            <person name="Bale N.J."/>
            <person name="Sinninghe Damste J.S."/>
            <person name="Khijniak T.V."/>
            <person name="Kublanov I.V."/>
            <person name="Toshchakov S.V."/>
        </authorList>
    </citation>
    <scope>NUCLEOTIDE SEQUENCE [LARGE SCALE GENOMIC DNA]</scope>
    <source>
        <strain evidence="10 11">AArcht7</strain>
    </source>
</reference>
<dbReference type="GO" id="GO:0005886">
    <property type="term" value="C:plasma membrane"/>
    <property type="evidence" value="ECO:0007669"/>
    <property type="project" value="UniProtKB-SubCell"/>
</dbReference>
<dbReference type="Pfam" id="PF00528">
    <property type="entry name" value="BPD_transp_1"/>
    <property type="match status" value="1"/>
</dbReference>
<feature type="domain" description="ABC transmembrane type-1" evidence="9">
    <location>
        <begin position="81"/>
        <end position="261"/>
    </location>
</feature>
<feature type="transmembrane region" description="Helical" evidence="7">
    <location>
        <begin position="240"/>
        <end position="257"/>
    </location>
</feature>
<dbReference type="CDD" id="cd06261">
    <property type="entry name" value="TM_PBP2"/>
    <property type="match status" value="1"/>
</dbReference>
<evidence type="ECO:0000256" key="1">
    <source>
        <dbReference type="ARBA" id="ARBA00004651"/>
    </source>
</evidence>
<dbReference type="PANTHER" id="PTHR30151:SF0">
    <property type="entry name" value="ABC TRANSPORTER PERMEASE PROTEIN MJ0413-RELATED"/>
    <property type="match status" value="1"/>
</dbReference>
<dbReference type="SUPFAM" id="SSF161098">
    <property type="entry name" value="MetI-like"/>
    <property type="match status" value="1"/>
</dbReference>
<gene>
    <name evidence="10" type="ORF">EA472_03815</name>
</gene>
<keyword evidence="2 7" id="KW-0813">Transport</keyword>
<keyword evidence="11" id="KW-1185">Reference proteome</keyword>
<comment type="caution">
    <text evidence="10">The sequence shown here is derived from an EMBL/GenBank/DDBJ whole genome shotgun (WGS) entry which is preliminary data.</text>
</comment>
<evidence type="ECO:0000256" key="3">
    <source>
        <dbReference type="ARBA" id="ARBA00022475"/>
    </source>
</evidence>
<dbReference type="PANTHER" id="PTHR30151">
    <property type="entry name" value="ALKANE SULFONATE ABC TRANSPORTER-RELATED, MEMBRANE SUBUNIT"/>
    <property type="match status" value="1"/>
</dbReference>
<feature type="transmembrane region" description="Helical" evidence="7">
    <location>
        <begin position="130"/>
        <end position="156"/>
    </location>
</feature>
<dbReference type="AlphaFoldDB" id="A0A3N6N401"/>
<dbReference type="InterPro" id="IPR035906">
    <property type="entry name" value="MetI-like_sf"/>
</dbReference>
<evidence type="ECO:0000256" key="2">
    <source>
        <dbReference type="ARBA" id="ARBA00022448"/>
    </source>
</evidence>
<feature type="transmembrane region" description="Helical" evidence="7">
    <location>
        <begin position="87"/>
        <end position="109"/>
    </location>
</feature>
<dbReference type="InterPro" id="IPR000515">
    <property type="entry name" value="MetI-like"/>
</dbReference>